<proteinExistence type="predicted"/>
<dbReference type="Proteomes" id="UP000031972">
    <property type="component" value="Unassembled WGS sequence"/>
</dbReference>
<dbReference type="AlphaFoldDB" id="A0A0C2W4P8"/>
<protein>
    <submittedName>
        <fullName evidence="1">Uncharacterized protein</fullName>
    </submittedName>
</protein>
<name>A0A0C2W4P8_9BACL</name>
<accession>A0A0C2W4P8</accession>
<reference evidence="1 2" key="1">
    <citation type="submission" date="2015-01" db="EMBL/GenBank/DDBJ databases">
        <title>Jeotgalibacillus campisalis genome sequencing.</title>
        <authorList>
            <person name="Goh K.M."/>
            <person name="Chan K.-G."/>
            <person name="Yaakop A.S."/>
            <person name="Ee R."/>
            <person name="Gan H.M."/>
            <person name="Chan C.S."/>
        </authorList>
    </citation>
    <scope>NUCLEOTIDE SEQUENCE [LARGE SCALE GENOMIC DNA]</scope>
    <source>
        <strain evidence="1 2">SF-57</strain>
    </source>
</reference>
<organism evidence="1 2">
    <name type="scientific">Jeotgalibacillus campisalis</name>
    <dbReference type="NCBI Taxonomy" id="220754"/>
    <lineage>
        <taxon>Bacteria</taxon>
        <taxon>Bacillati</taxon>
        <taxon>Bacillota</taxon>
        <taxon>Bacilli</taxon>
        <taxon>Bacillales</taxon>
        <taxon>Caryophanaceae</taxon>
        <taxon>Jeotgalibacillus</taxon>
    </lineage>
</organism>
<sequence length="57" mass="6641">MLHTVENLKVKNELRNTVIYQQEQKKKSIRQIVDGLKEKGVNAKRCKRIQAVMPIHG</sequence>
<gene>
    <name evidence="1" type="ORF">KR50_08740</name>
</gene>
<evidence type="ECO:0000313" key="2">
    <source>
        <dbReference type="Proteomes" id="UP000031972"/>
    </source>
</evidence>
<evidence type="ECO:0000313" key="1">
    <source>
        <dbReference type="EMBL" id="KIL50993.1"/>
    </source>
</evidence>
<comment type="caution">
    <text evidence="1">The sequence shown here is derived from an EMBL/GenBank/DDBJ whole genome shotgun (WGS) entry which is preliminary data.</text>
</comment>
<dbReference type="PATRIC" id="fig|220754.4.peg.894"/>
<dbReference type="RefSeq" id="WP_156969455.1">
    <property type="nucleotide sequence ID" value="NZ_JXRR01000008.1"/>
</dbReference>
<keyword evidence="2" id="KW-1185">Reference proteome</keyword>
<dbReference type="EMBL" id="JXRR01000008">
    <property type="protein sequence ID" value="KIL50993.1"/>
    <property type="molecule type" value="Genomic_DNA"/>
</dbReference>